<evidence type="ECO:0000256" key="1">
    <source>
        <dbReference type="SAM" id="MobiDB-lite"/>
    </source>
</evidence>
<evidence type="ECO:0000313" key="2">
    <source>
        <dbReference type="EMBL" id="POS79912.1"/>
    </source>
</evidence>
<feature type="compositionally biased region" description="Polar residues" evidence="1">
    <location>
        <begin position="22"/>
        <end position="33"/>
    </location>
</feature>
<dbReference type="Proteomes" id="UP000094444">
    <property type="component" value="Unassembled WGS sequence"/>
</dbReference>
<reference evidence="2" key="1">
    <citation type="submission" date="2017-09" db="EMBL/GenBank/DDBJ databases">
        <title>Polyketide synthases of a Diaporthe helianthi virulent isolate.</title>
        <authorList>
            <person name="Baroncelli R."/>
        </authorList>
    </citation>
    <scope>NUCLEOTIDE SEQUENCE [LARGE SCALE GENOMIC DNA]</scope>
    <source>
        <strain evidence="2">7/96</strain>
    </source>
</reference>
<sequence length="329" mass="36043">MNVRITAVGGENGDDRSIGSCKPTQSGDKTSKNTVCWPAGRSWLGAESRDSGVFEFMVMIMTSTSTSTSTSTKQQQRQPFAEVFILAGRVALAAQSSHLVHSSEGLRTSLVEADGSVWRLAVATRRYRRRERERERKAEASSRLGRDALCGMAAVDEGTPYCLSTGRQVGLPHVVCMHEEDGSACWVGLVEACTRSELESVRKGSYRPQYPAGWWLPWMNQAKLPPTPAIATCTCQRGCPKRYAKQPQSHTGATTHQRLIAPNAPKPEQNLSVAMLLAVGAQCVQMRLHPASYPSLWLASKPGYAHFVTSTRRWWSPIVPSTLSLLVPA</sequence>
<dbReference type="EMBL" id="MAVT02000081">
    <property type="protein sequence ID" value="POS79912.1"/>
    <property type="molecule type" value="Genomic_DNA"/>
</dbReference>
<comment type="caution">
    <text evidence="2">The sequence shown here is derived from an EMBL/GenBank/DDBJ whole genome shotgun (WGS) entry which is preliminary data.</text>
</comment>
<organism evidence="2 3">
    <name type="scientific">Diaporthe helianthi</name>
    <dbReference type="NCBI Taxonomy" id="158607"/>
    <lineage>
        <taxon>Eukaryota</taxon>
        <taxon>Fungi</taxon>
        <taxon>Dikarya</taxon>
        <taxon>Ascomycota</taxon>
        <taxon>Pezizomycotina</taxon>
        <taxon>Sordariomycetes</taxon>
        <taxon>Sordariomycetidae</taxon>
        <taxon>Diaporthales</taxon>
        <taxon>Diaporthaceae</taxon>
        <taxon>Diaporthe</taxon>
    </lineage>
</organism>
<gene>
    <name evidence="2" type="ORF">DHEL01_v201689</name>
</gene>
<protein>
    <submittedName>
        <fullName evidence="2">Uncharacterized protein</fullName>
    </submittedName>
</protein>
<dbReference type="AlphaFoldDB" id="A0A2P5IBM5"/>
<accession>A0A2P5IBM5</accession>
<keyword evidence="3" id="KW-1185">Reference proteome</keyword>
<feature type="region of interest" description="Disordered" evidence="1">
    <location>
        <begin position="1"/>
        <end position="33"/>
    </location>
</feature>
<evidence type="ECO:0000313" key="3">
    <source>
        <dbReference type="Proteomes" id="UP000094444"/>
    </source>
</evidence>
<name>A0A2P5IBM5_DIAHE</name>
<proteinExistence type="predicted"/>
<dbReference type="InParanoid" id="A0A2P5IBM5"/>